<evidence type="ECO:0000256" key="11">
    <source>
        <dbReference type="ARBA" id="ARBA00023237"/>
    </source>
</evidence>
<dbReference type="HAMAP" id="MF_00233">
    <property type="entry name" value="LolB"/>
    <property type="match status" value="1"/>
</dbReference>
<evidence type="ECO:0000256" key="10">
    <source>
        <dbReference type="ARBA" id="ARBA00023186"/>
    </source>
</evidence>
<keyword evidence="15" id="KW-1185">Reference proteome</keyword>
<dbReference type="Proteomes" id="UP000055136">
    <property type="component" value="Chromosome"/>
</dbReference>
<evidence type="ECO:0000256" key="4">
    <source>
        <dbReference type="ARBA" id="ARBA00016202"/>
    </source>
</evidence>
<keyword evidence="8 13" id="KW-0472">Membrane</keyword>
<comment type="subcellular location">
    <subcellularLocation>
        <location evidence="1 13">Cell outer membrane</location>
        <topology evidence="1 13">Lipid-anchor</topology>
    </subcellularLocation>
</comment>
<keyword evidence="9 13" id="KW-0564">Palmitate</keyword>
<dbReference type="InterPro" id="IPR029046">
    <property type="entry name" value="LolA/LolB/LppX"/>
</dbReference>
<evidence type="ECO:0000256" key="6">
    <source>
        <dbReference type="ARBA" id="ARBA00022729"/>
    </source>
</evidence>
<evidence type="ECO:0000256" key="1">
    <source>
        <dbReference type="ARBA" id="ARBA00004459"/>
    </source>
</evidence>
<keyword evidence="10 13" id="KW-0143">Chaperone</keyword>
<dbReference type="CDD" id="cd16326">
    <property type="entry name" value="LolB"/>
    <property type="match status" value="1"/>
</dbReference>
<evidence type="ECO:0000256" key="7">
    <source>
        <dbReference type="ARBA" id="ARBA00022927"/>
    </source>
</evidence>
<evidence type="ECO:0000256" key="3">
    <source>
        <dbReference type="ARBA" id="ARBA00011245"/>
    </source>
</evidence>
<evidence type="ECO:0000256" key="13">
    <source>
        <dbReference type="HAMAP-Rule" id="MF_00233"/>
    </source>
</evidence>
<dbReference type="EMBL" id="CP013099">
    <property type="protein sequence ID" value="ALP54382.1"/>
    <property type="molecule type" value="Genomic_DNA"/>
</dbReference>
<dbReference type="GO" id="GO:0044874">
    <property type="term" value="P:lipoprotein localization to outer membrane"/>
    <property type="evidence" value="ECO:0007669"/>
    <property type="project" value="UniProtKB-UniRule"/>
</dbReference>
<dbReference type="GO" id="GO:0015031">
    <property type="term" value="P:protein transport"/>
    <property type="evidence" value="ECO:0007669"/>
    <property type="project" value="UniProtKB-KW"/>
</dbReference>
<evidence type="ECO:0000256" key="2">
    <source>
        <dbReference type="ARBA" id="ARBA00009696"/>
    </source>
</evidence>
<name>A0A0S2TGV8_9GAMM</name>
<keyword evidence="12 13" id="KW-0449">Lipoprotein</keyword>
<evidence type="ECO:0000313" key="15">
    <source>
        <dbReference type="Proteomes" id="UP000055136"/>
    </source>
</evidence>
<reference evidence="14" key="1">
    <citation type="submission" date="2015-10" db="EMBL/GenBank/DDBJ databases">
        <title>Description of Candidatus Tenderia electrophaga gen. nov, sp. nov., an Uncultivated Electroautotroph from a Biocathode Enrichment.</title>
        <authorList>
            <person name="Eddie B.J."/>
            <person name="Malanoski A.P."/>
            <person name="Wang Z."/>
            <person name="Hall R.J."/>
            <person name="Oh S.D."/>
            <person name="Heiner C."/>
            <person name="Lin B."/>
            <person name="Strycharz-Glaven S.M."/>
        </authorList>
    </citation>
    <scope>NUCLEOTIDE SEQUENCE [LARGE SCALE GENOMIC DNA]</scope>
    <source>
        <strain evidence="14">NRL1</strain>
    </source>
</reference>
<dbReference type="NCBIfam" id="TIGR00548">
    <property type="entry name" value="lolB"/>
    <property type="match status" value="1"/>
</dbReference>
<comment type="function">
    <text evidence="13">Plays a critical role in the incorporation of lipoproteins in the outer membrane after they are released by the LolA protein.</text>
</comment>
<dbReference type="InterPro" id="IPR004565">
    <property type="entry name" value="OM_lipoprot_LolB"/>
</dbReference>
<dbReference type="KEGG" id="tee:Tel_15185"/>
<proteinExistence type="inferred from homology"/>
<keyword evidence="6 13" id="KW-0732">Signal</keyword>
<dbReference type="Pfam" id="PF03550">
    <property type="entry name" value="LolB"/>
    <property type="match status" value="1"/>
</dbReference>
<dbReference type="STRING" id="1748243.Tel_15185"/>
<comment type="subunit">
    <text evidence="3 13">Monomer.</text>
</comment>
<dbReference type="PROSITE" id="PS51257">
    <property type="entry name" value="PROKAR_LIPOPROTEIN"/>
    <property type="match status" value="1"/>
</dbReference>
<keyword evidence="5 13" id="KW-0813">Transport</keyword>
<evidence type="ECO:0000256" key="12">
    <source>
        <dbReference type="ARBA" id="ARBA00023288"/>
    </source>
</evidence>
<accession>A0A0S2TGV8</accession>
<dbReference type="AlphaFoldDB" id="A0A0S2TGV8"/>
<comment type="similarity">
    <text evidence="2 13">Belongs to the LolB family.</text>
</comment>
<organism evidence="14 15">
    <name type="scientific">Candidatus Tenderia electrophaga</name>
    <dbReference type="NCBI Taxonomy" id="1748243"/>
    <lineage>
        <taxon>Bacteria</taxon>
        <taxon>Pseudomonadati</taxon>
        <taxon>Pseudomonadota</taxon>
        <taxon>Gammaproteobacteria</taxon>
        <taxon>Candidatus Tenderiales</taxon>
        <taxon>Candidatus Tenderiaceae</taxon>
        <taxon>Candidatus Tenderia</taxon>
    </lineage>
</organism>
<evidence type="ECO:0000256" key="8">
    <source>
        <dbReference type="ARBA" id="ARBA00023136"/>
    </source>
</evidence>
<protein>
    <recommendedName>
        <fullName evidence="4 13">Outer-membrane lipoprotein LolB</fullName>
    </recommendedName>
</protein>
<evidence type="ECO:0000256" key="9">
    <source>
        <dbReference type="ARBA" id="ARBA00023139"/>
    </source>
</evidence>
<dbReference type="Gene3D" id="2.50.20.10">
    <property type="entry name" value="Lipoprotein localisation LolA/LolB/LppX"/>
    <property type="match status" value="1"/>
</dbReference>
<evidence type="ECO:0000313" key="14">
    <source>
        <dbReference type="EMBL" id="ALP54382.1"/>
    </source>
</evidence>
<dbReference type="GO" id="GO:0009279">
    <property type="term" value="C:cell outer membrane"/>
    <property type="evidence" value="ECO:0007669"/>
    <property type="project" value="UniProtKB-SubCell"/>
</dbReference>
<keyword evidence="7 13" id="KW-0653">Protein transport</keyword>
<keyword evidence="11 13" id="KW-0998">Cell outer membrane</keyword>
<evidence type="ECO:0000256" key="5">
    <source>
        <dbReference type="ARBA" id="ARBA00022448"/>
    </source>
</evidence>
<sequence length="222" mass="24768">MPHHSNRTRCPRALGVFFVLLSGLLLSACATRPAISPPVSIEQRAAEWQAQRRALAQLERWSFSGRVAVKDKQSDSWSAALAWQQRGDSYDIRLSGAFGRQAARLFGRPGYAVIETGAQAALSASSVEMLMQEQLGWSVPVQGFKHWLVGAPAPGMIDRYALDAAGRLAELQQSGWQIRYSRYQRVADLDLPRKLELENPRLRIRLVIDDWDLARGDADDVV</sequence>
<gene>
    <name evidence="13" type="primary">lolB</name>
    <name evidence="14" type="ORF">Tel_15185</name>
</gene>
<dbReference type="SUPFAM" id="SSF89392">
    <property type="entry name" value="Prokaryotic lipoproteins and lipoprotein localization factors"/>
    <property type="match status" value="1"/>
</dbReference>